<dbReference type="AlphaFoldDB" id="A0A6N6RL58"/>
<dbReference type="RefSeq" id="WP_151666904.1">
    <property type="nucleotide sequence ID" value="NZ_WBVO01000003.1"/>
</dbReference>
<dbReference type="SUPFAM" id="SSF56925">
    <property type="entry name" value="OMPA-like"/>
    <property type="match status" value="1"/>
</dbReference>
<accession>A0A6N6RL58</accession>
<dbReference type="InterPro" id="IPR011250">
    <property type="entry name" value="OMP/PagP_B-barrel"/>
</dbReference>
<feature type="signal peptide" evidence="1">
    <location>
        <begin position="1"/>
        <end position="19"/>
    </location>
</feature>
<evidence type="ECO:0000313" key="2">
    <source>
        <dbReference type="EMBL" id="KAB2813702.1"/>
    </source>
</evidence>
<organism evidence="2 3">
    <name type="scientific">Phaeocystidibacter luteus</name>
    <dbReference type="NCBI Taxonomy" id="911197"/>
    <lineage>
        <taxon>Bacteria</taxon>
        <taxon>Pseudomonadati</taxon>
        <taxon>Bacteroidota</taxon>
        <taxon>Flavobacteriia</taxon>
        <taxon>Flavobacteriales</taxon>
        <taxon>Phaeocystidibacteraceae</taxon>
        <taxon>Phaeocystidibacter</taxon>
    </lineage>
</organism>
<dbReference type="EMBL" id="WBVO01000003">
    <property type="protein sequence ID" value="KAB2813702.1"/>
    <property type="molecule type" value="Genomic_DNA"/>
</dbReference>
<proteinExistence type="predicted"/>
<evidence type="ECO:0008006" key="4">
    <source>
        <dbReference type="Google" id="ProtNLM"/>
    </source>
</evidence>
<gene>
    <name evidence="2" type="ORF">F8C67_05955</name>
</gene>
<name>A0A6N6RL58_9FLAO</name>
<protein>
    <recommendedName>
        <fullName evidence="4">Porin family protein</fullName>
    </recommendedName>
</protein>
<feature type="chain" id="PRO_5027030924" description="Porin family protein" evidence="1">
    <location>
        <begin position="20"/>
        <end position="182"/>
    </location>
</feature>
<comment type="caution">
    <text evidence="2">The sequence shown here is derived from an EMBL/GenBank/DDBJ whole genome shotgun (WGS) entry which is preliminary data.</text>
</comment>
<reference evidence="2 3" key="1">
    <citation type="submission" date="2019-09" db="EMBL/GenBank/DDBJ databases">
        <title>Genomes of family Cryomorphaceae.</title>
        <authorList>
            <person name="Bowman J.P."/>
        </authorList>
    </citation>
    <scope>NUCLEOTIDE SEQUENCE [LARGE SCALE GENOMIC DNA]</scope>
    <source>
        <strain evidence="2 3">LMG 25704</strain>
    </source>
</reference>
<keyword evidence="1" id="KW-0732">Signal</keyword>
<evidence type="ECO:0000256" key="1">
    <source>
        <dbReference type="SAM" id="SignalP"/>
    </source>
</evidence>
<dbReference type="Proteomes" id="UP000468650">
    <property type="component" value="Unassembled WGS sequence"/>
</dbReference>
<sequence>MKKLLSIVLFALLSTPGYSQTLSGKNFVASTYAGVAPKWTWSNLGFSGGIGFQYQHSALPGVSVAMQVGTYTRTITLISFVDPNYGFCRTGCEETIDFNVYSFYPRIDLHPISWFSREFPLDVYFGAGYGYFFHDYDSVDLSSWDYAMQGGIRYWINDSWGVYLESGIRDQSQVVIGGSFAF</sequence>
<evidence type="ECO:0000313" key="3">
    <source>
        <dbReference type="Proteomes" id="UP000468650"/>
    </source>
</evidence>
<keyword evidence="3" id="KW-1185">Reference proteome</keyword>